<organism evidence="1 2">
    <name type="scientific">Mycolicibacillus koreensis</name>
    <dbReference type="NCBI Taxonomy" id="1069220"/>
    <lineage>
        <taxon>Bacteria</taxon>
        <taxon>Bacillati</taxon>
        <taxon>Actinomycetota</taxon>
        <taxon>Actinomycetes</taxon>
        <taxon>Mycobacteriales</taxon>
        <taxon>Mycobacteriaceae</taxon>
        <taxon>Mycolicibacillus</taxon>
    </lineage>
</organism>
<proteinExistence type="predicted"/>
<dbReference type="EMBL" id="NCXO01000057">
    <property type="protein sequence ID" value="OSC27778.1"/>
    <property type="molecule type" value="Genomic_DNA"/>
</dbReference>
<dbReference type="OrthoDB" id="154293at2"/>
<dbReference type="SUPFAM" id="SSF109854">
    <property type="entry name" value="DinB/YfiT-like putative metalloenzymes"/>
    <property type="match status" value="1"/>
</dbReference>
<dbReference type="Proteomes" id="UP000193577">
    <property type="component" value="Unassembled WGS sequence"/>
</dbReference>
<dbReference type="AlphaFoldDB" id="A0A7I7SIK9"/>
<evidence type="ECO:0000313" key="2">
    <source>
        <dbReference type="Proteomes" id="UP000193577"/>
    </source>
</evidence>
<reference evidence="1 2" key="1">
    <citation type="submission" date="2017-04" db="EMBL/GenBank/DDBJ databases">
        <title>The new phylogeny of genus Mycobacterium.</title>
        <authorList>
            <person name="Tortoli E."/>
            <person name="Trovato A."/>
            <person name="Cirillo D.M."/>
        </authorList>
    </citation>
    <scope>NUCLEOTIDE SEQUENCE [LARGE SCALE GENOMIC DNA]</scope>
    <source>
        <strain evidence="1 2">KCTC 19819</strain>
    </source>
</reference>
<gene>
    <name evidence="1" type="ORF">B8W67_18020</name>
</gene>
<dbReference type="RefSeq" id="WP_085305436.1">
    <property type="nucleotide sequence ID" value="NZ_AP022594.1"/>
</dbReference>
<comment type="caution">
    <text evidence="1">The sequence shown here is derived from an EMBL/GenBank/DDBJ whole genome shotgun (WGS) entry which is preliminary data.</text>
</comment>
<dbReference type="InterPro" id="IPR024344">
    <property type="entry name" value="MDMPI_metal-binding"/>
</dbReference>
<keyword evidence="2" id="KW-1185">Reference proteome</keyword>
<protein>
    <submittedName>
        <fullName evidence="1">Uncharacterized protein</fullName>
    </submittedName>
</protein>
<dbReference type="Pfam" id="PF11716">
    <property type="entry name" value="MDMPI_N"/>
    <property type="match status" value="1"/>
</dbReference>
<dbReference type="InterPro" id="IPR034660">
    <property type="entry name" value="DinB/YfiT-like"/>
</dbReference>
<accession>A0A7I7SIK9</accession>
<evidence type="ECO:0000313" key="1">
    <source>
        <dbReference type="EMBL" id="OSC27778.1"/>
    </source>
</evidence>
<sequence>MPTEPDNAQGARAPRLSPVSDAAEAYRLVYHRVATLLRGRDEVGEVVVPACPAWTIRDTLAHLAGAAQDVVSGDLAGVGSESWTRTQINRLGHKSVDELLDLWGGSVGLLAAQMTQGAPELAAGQLIFDVLTHEHDIRGAVGEPGDRTADLTYQVALGFLTTMYDLAFRGSHRVAMRLTTPSIGTVQLGDPDTATDQPVISLSDFDALRAFGGRRSERQLSALPWQGTPPDPPPVARNHAIRPPRHDLVE</sequence>
<dbReference type="GO" id="GO:0046872">
    <property type="term" value="F:metal ion binding"/>
    <property type="evidence" value="ECO:0007669"/>
    <property type="project" value="InterPro"/>
</dbReference>
<name>A0A7I7SIK9_9MYCO</name>